<name>A0A7C5LES1_CALS0</name>
<gene>
    <name evidence="7" type="ORF">ENM11_06875</name>
</gene>
<dbReference type="InterPro" id="IPR025110">
    <property type="entry name" value="AMP-bd_C"/>
</dbReference>
<dbReference type="InterPro" id="IPR020845">
    <property type="entry name" value="AMP-binding_CS"/>
</dbReference>
<comment type="similarity">
    <text evidence="1">Belongs to the ATP-dependent AMP-binding enzyme family.</text>
</comment>
<dbReference type="SUPFAM" id="SSF56801">
    <property type="entry name" value="Acetyl-CoA synthetase-like"/>
    <property type="match status" value="1"/>
</dbReference>
<evidence type="ECO:0000256" key="2">
    <source>
        <dbReference type="ARBA" id="ARBA00022598"/>
    </source>
</evidence>
<feature type="domain" description="AMP-binding enzyme C-terminal" evidence="6">
    <location>
        <begin position="442"/>
        <end position="520"/>
    </location>
</feature>
<dbReference type="InterPro" id="IPR045851">
    <property type="entry name" value="AMP-bd_C_sf"/>
</dbReference>
<reference evidence="7" key="1">
    <citation type="journal article" date="2020" name="mSystems">
        <title>Genome- and Community-Level Interaction Insights into Carbon Utilization and Element Cycling Functions of Hydrothermarchaeota in Hydrothermal Sediment.</title>
        <authorList>
            <person name="Zhou Z."/>
            <person name="Liu Y."/>
            <person name="Xu W."/>
            <person name="Pan J."/>
            <person name="Luo Z.H."/>
            <person name="Li M."/>
        </authorList>
    </citation>
    <scope>NUCLEOTIDE SEQUENCE [LARGE SCALE GENOMIC DNA]</scope>
    <source>
        <strain evidence="7">SpSt-1056</strain>
    </source>
</reference>
<dbReference type="PROSITE" id="PS00455">
    <property type="entry name" value="AMP_BINDING"/>
    <property type="match status" value="1"/>
</dbReference>
<feature type="domain" description="AMP-dependent synthetase/ligase" evidence="5">
    <location>
        <begin position="33"/>
        <end position="392"/>
    </location>
</feature>
<keyword evidence="4" id="KW-0067">ATP-binding</keyword>
<dbReference type="InterPro" id="IPR051087">
    <property type="entry name" value="Mitochondrial_ACSM"/>
</dbReference>
<dbReference type="Pfam" id="PF00501">
    <property type="entry name" value="AMP-binding"/>
    <property type="match status" value="1"/>
</dbReference>
<organism evidence="7">
    <name type="scientific">Caldiarchaeum subterraneum</name>
    <dbReference type="NCBI Taxonomy" id="311458"/>
    <lineage>
        <taxon>Archaea</taxon>
        <taxon>Nitrososphaerota</taxon>
        <taxon>Candidatus Caldarchaeales</taxon>
        <taxon>Candidatus Caldarchaeaceae</taxon>
        <taxon>Candidatus Caldarchaeum</taxon>
    </lineage>
</organism>
<dbReference type="Gene3D" id="3.30.300.30">
    <property type="match status" value="1"/>
</dbReference>
<accession>A0A7C5LES1</accession>
<keyword evidence="3" id="KW-0547">Nucleotide-binding</keyword>
<dbReference type="AlphaFoldDB" id="A0A7C5LES1"/>
<proteinExistence type="inferred from homology"/>
<evidence type="ECO:0000256" key="3">
    <source>
        <dbReference type="ARBA" id="ARBA00022741"/>
    </source>
</evidence>
<dbReference type="GO" id="GO:0006637">
    <property type="term" value="P:acyl-CoA metabolic process"/>
    <property type="evidence" value="ECO:0007669"/>
    <property type="project" value="TreeGrafter"/>
</dbReference>
<evidence type="ECO:0000256" key="4">
    <source>
        <dbReference type="ARBA" id="ARBA00022840"/>
    </source>
</evidence>
<keyword evidence="2" id="KW-0436">Ligase</keyword>
<evidence type="ECO:0000313" key="7">
    <source>
        <dbReference type="EMBL" id="HHK68856.1"/>
    </source>
</evidence>
<dbReference type="Pfam" id="PF13193">
    <property type="entry name" value="AMP-binding_C"/>
    <property type="match status" value="1"/>
</dbReference>
<evidence type="ECO:0000259" key="6">
    <source>
        <dbReference type="Pfam" id="PF13193"/>
    </source>
</evidence>
<dbReference type="GO" id="GO:0004321">
    <property type="term" value="F:fatty-acyl-CoA synthase activity"/>
    <property type="evidence" value="ECO:0007669"/>
    <property type="project" value="TreeGrafter"/>
</dbReference>
<dbReference type="InterPro" id="IPR042099">
    <property type="entry name" value="ANL_N_sf"/>
</dbReference>
<dbReference type="Gene3D" id="3.40.50.12780">
    <property type="entry name" value="N-terminal domain of ligase-like"/>
    <property type="match status" value="1"/>
</dbReference>
<evidence type="ECO:0000259" key="5">
    <source>
        <dbReference type="Pfam" id="PF00501"/>
    </source>
</evidence>
<dbReference type="EMBL" id="DRWN01000058">
    <property type="protein sequence ID" value="HHK68856.1"/>
    <property type="molecule type" value="Genomic_DNA"/>
</dbReference>
<dbReference type="GO" id="GO:0005524">
    <property type="term" value="F:ATP binding"/>
    <property type="evidence" value="ECO:0007669"/>
    <property type="project" value="UniProtKB-KW"/>
</dbReference>
<sequence>MSDRLDVVEQGMLWKIPERFNVGSAVLENDGSLPALVSVDVNGGVAKYTFHDLRRFSSMVANGLRDYGVGRGDRVVLHLLQGVELVGCLLAVYRLAAIAVTVPALLGSEAVEYRVKDSGAKAVIVDQALKHKLSNINTEQTMIFVANGGGGEKTYGLEELMGGSASFSDVVTSSDEAAHIFYTSGTEGPPKGAVHAHRWILTHIPCFKLGYDNGPREDDVFWTPADWAWIGGCGNLLLTALLFGRPVVAVRRLGRFDPAKAYEVMEQFKITCSFIPPTALRMMRRFDHEPLKHYGLSLRAVLSGGEPVTAEVVDWGRKELNASINETYGQTEANLLTANSAAAGILKPGSVGKPVPGHVIQILDEALRPLPAGVLGHIALKLPDPSAFLGYWRNPEATAMKMRGGYLLTGDLGWMDEDGFVWFKSRADDLIKTSGYRLSPWEVEQAINRHPAVEESAVIGVPDPERYQAVKAFIVLKQGFEPSTQLVEELCEAVRKAVGPHATPRDVEFVKEIPKTATFKLKRSELRKKLG</sequence>
<dbReference type="PANTHER" id="PTHR43605:SF10">
    <property type="entry name" value="ACYL-COA SYNTHETASE MEDIUM CHAIN FAMILY MEMBER 3"/>
    <property type="match status" value="1"/>
</dbReference>
<comment type="caution">
    <text evidence="7">The sequence shown here is derived from an EMBL/GenBank/DDBJ whole genome shotgun (WGS) entry which is preliminary data.</text>
</comment>
<dbReference type="GO" id="GO:0015645">
    <property type="term" value="F:fatty acid ligase activity"/>
    <property type="evidence" value="ECO:0007669"/>
    <property type="project" value="TreeGrafter"/>
</dbReference>
<dbReference type="InterPro" id="IPR000873">
    <property type="entry name" value="AMP-dep_synth/lig_dom"/>
</dbReference>
<dbReference type="PANTHER" id="PTHR43605">
    <property type="entry name" value="ACYL-COENZYME A SYNTHETASE"/>
    <property type="match status" value="1"/>
</dbReference>
<dbReference type="GO" id="GO:0006633">
    <property type="term" value="P:fatty acid biosynthetic process"/>
    <property type="evidence" value="ECO:0007669"/>
    <property type="project" value="TreeGrafter"/>
</dbReference>
<dbReference type="GO" id="GO:0016405">
    <property type="term" value="F:CoA-ligase activity"/>
    <property type="evidence" value="ECO:0007669"/>
    <property type="project" value="UniProtKB-ARBA"/>
</dbReference>
<protein>
    <submittedName>
        <fullName evidence="7">AMP-dependent synthetase</fullName>
    </submittedName>
</protein>
<evidence type="ECO:0000256" key="1">
    <source>
        <dbReference type="ARBA" id="ARBA00006432"/>
    </source>
</evidence>